<evidence type="ECO:0000256" key="1">
    <source>
        <dbReference type="SAM" id="MobiDB-lite"/>
    </source>
</evidence>
<dbReference type="RefSeq" id="WP_180916015.1">
    <property type="nucleotide sequence ID" value="NZ_CP059165.1"/>
</dbReference>
<evidence type="ECO:0000313" key="4">
    <source>
        <dbReference type="Proteomes" id="UP000510682"/>
    </source>
</evidence>
<reference evidence="4" key="2">
    <citation type="submission" date="2023-07" db="EMBL/GenBank/DDBJ databases">
        <title>Description of Mycobacterium gordonae subsp. intergordonae subsp.nov. and Mycobacterium gordonae subsp. gordonae subsp. nov.</title>
        <authorList>
            <person name="Huang H."/>
        </authorList>
    </citation>
    <scope>NUCLEOTIDE SEQUENCE [LARGE SCALE GENOMIC DNA]</scope>
    <source>
        <strain evidence="4">24</strain>
    </source>
</reference>
<accession>A0A7D6E4X5</accession>
<feature type="compositionally biased region" description="Basic and acidic residues" evidence="1">
    <location>
        <begin position="72"/>
        <end position="81"/>
    </location>
</feature>
<reference evidence="4" key="1">
    <citation type="submission" date="2020-07" db="EMBL/GenBank/DDBJ databases">
        <title>Description of Mycobacterium gordonae subsp. intergordonae subsp.nov. and Mycobacterium gordonae subsp. gordonae subsp. nov.</title>
        <authorList>
            <person name="Yu X."/>
        </authorList>
    </citation>
    <scope>NUCLEOTIDE SEQUENCE [LARGE SCALE GENOMIC DNA]</scope>
    <source>
        <strain evidence="4">24</strain>
    </source>
</reference>
<feature type="transmembrane region" description="Helical" evidence="2">
    <location>
        <begin position="6"/>
        <end position="27"/>
    </location>
</feature>
<gene>
    <name evidence="3" type="ORF">H0P51_28060</name>
</gene>
<feature type="region of interest" description="Disordered" evidence="1">
    <location>
        <begin position="52"/>
        <end position="81"/>
    </location>
</feature>
<keyword evidence="2" id="KW-1133">Transmembrane helix</keyword>
<organism evidence="3 4">
    <name type="scientific">Mycobacterium vicinigordonae</name>
    <dbReference type="NCBI Taxonomy" id="1719132"/>
    <lineage>
        <taxon>Bacteria</taxon>
        <taxon>Bacillati</taxon>
        <taxon>Actinomycetota</taxon>
        <taxon>Actinomycetes</taxon>
        <taxon>Mycobacteriales</taxon>
        <taxon>Mycobacteriaceae</taxon>
        <taxon>Mycobacterium</taxon>
    </lineage>
</organism>
<dbReference type="KEGG" id="mgor:H0P51_28060"/>
<evidence type="ECO:0000313" key="3">
    <source>
        <dbReference type="EMBL" id="QLL07442.1"/>
    </source>
</evidence>
<feature type="compositionally biased region" description="Pro residues" evidence="1">
    <location>
        <begin position="54"/>
        <end position="63"/>
    </location>
</feature>
<keyword evidence="2" id="KW-0472">Membrane</keyword>
<protein>
    <submittedName>
        <fullName evidence="3">Uncharacterized protein</fullName>
    </submittedName>
</protein>
<sequence length="81" mass="8789">MDALIIGKVLLLGFIIVGCGIVISAYVRRRRAGVRPWRNPYAAPYLDIYDGGRPPMPPPPPAITEPGCDDEAPPHDPGRRG</sequence>
<keyword evidence="4" id="KW-1185">Reference proteome</keyword>
<proteinExistence type="predicted"/>
<keyword evidence="2" id="KW-0812">Transmembrane</keyword>
<name>A0A7D6E4X5_9MYCO</name>
<evidence type="ECO:0000256" key="2">
    <source>
        <dbReference type="SAM" id="Phobius"/>
    </source>
</evidence>
<dbReference type="EMBL" id="CP059165">
    <property type="protein sequence ID" value="QLL07442.1"/>
    <property type="molecule type" value="Genomic_DNA"/>
</dbReference>
<dbReference type="AlphaFoldDB" id="A0A7D6E4X5"/>
<dbReference type="Proteomes" id="UP000510682">
    <property type="component" value="Chromosome"/>
</dbReference>